<sequence>MAPPQSGKSFRSLLGMEDSKPTPQESTLILIDAQNEYADGALAIVDVASSRAVISSLLSHWRQHHGNVVHVLHQTPQGAPLFTPGTALAEEFEELGVKEGEKVIHKQHPSAFTSTELDAYLSNDVESKKIVLVGYMAHVCISNTSRAAAEMGYDVSVVADGIGDRDIPGAKAGGLVQTVLAELGDVSATIVESKALLA</sequence>
<dbReference type="Pfam" id="PF00857">
    <property type="entry name" value="Isochorismatase"/>
    <property type="match status" value="1"/>
</dbReference>
<dbReference type="GO" id="GO:0016787">
    <property type="term" value="F:hydrolase activity"/>
    <property type="evidence" value="ECO:0007669"/>
    <property type="project" value="UniProtKB-KW"/>
</dbReference>
<dbReference type="PANTHER" id="PTHR43540">
    <property type="entry name" value="PEROXYUREIDOACRYLATE/UREIDOACRYLATE AMIDOHYDROLASE-RELATED"/>
    <property type="match status" value="1"/>
</dbReference>
<dbReference type="PANTHER" id="PTHR43540:SF15">
    <property type="entry name" value="BLR5631 PROTEIN"/>
    <property type="match status" value="1"/>
</dbReference>
<evidence type="ECO:0000313" key="6">
    <source>
        <dbReference type="Proteomes" id="UP001161017"/>
    </source>
</evidence>
<dbReference type="InterPro" id="IPR000868">
    <property type="entry name" value="Isochorismatase-like_dom"/>
</dbReference>
<keyword evidence="6" id="KW-1185">Reference proteome</keyword>
<evidence type="ECO:0000256" key="3">
    <source>
        <dbReference type="SAM" id="MobiDB-lite"/>
    </source>
</evidence>
<organism evidence="5 6">
    <name type="scientific">Ramalina farinacea</name>
    <dbReference type="NCBI Taxonomy" id="258253"/>
    <lineage>
        <taxon>Eukaryota</taxon>
        <taxon>Fungi</taxon>
        <taxon>Dikarya</taxon>
        <taxon>Ascomycota</taxon>
        <taxon>Pezizomycotina</taxon>
        <taxon>Lecanoromycetes</taxon>
        <taxon>OSLEUM clade</taxon>
        <taxon>Lecanoromycetidae</taxon>
        <taxon>Lecanorales</taxon>
        <taxon>Lecanorineae</taxon>
        <taxon>Ramalinaceae</taxon>
        <taxon>Ramalina</taxon>
    </lineage>
</organism>
<evidence type="ECO:0000256" key="2">
    <source>
        <dbReference type="ARBA" id="ARBA00022801"/>
    </source>
</evidence>
<evidence type="ECO:0000256" key="1">
    <source>
        <dbReference type="ARBA" id="ARBA00006336"/>
    </source>
</evidence>
<dbReference type="EMBL" id="JAPUFD010000027">
    <property type="protein sequence ID" value="MDI1493497.1"/>
    <property type="molecule type" value="Genomic_DNA"/>
</dbReference>
<keyword evidence="2" id="KW-0378">Hydrolase</keyword>
<feature type="region of interest" description="Disordered" evidence="3">
    <location>
        <begin position="1"/>
        <end position="21"/>
    </location>
</feature>
<evidence type="ECO:0000313" key="5">
    <source>
        <dbReference type="EMBL" id="MDI1493497.1"/>
    </source>
</evidence>
<dbReference type="InterPro" id="IPR050272">
    <property type="entry name" value="Isochorismatase-like_hydrls"/>
</dbReference>
<accession>A0AA43QW42</accession>
<dbReference type="SUPFAM" id="SSF52499">
    <property type="entry name" value="Isochorismatase-like hydrolases"/>
    <property type="match status" value="1"/>
</dbReference>
<name>A0AA43QW42_9LECA</name>
<protein>
    <recommendedName>
        <fullName evidence="4">Isochorismatase-like domain-containing protein</fullName>
    </recommendedName>
</protein>
<dbReference type="InterPro" id="IPR036380">
    <property type="entry name" value="Isochorismatase-like_sf"/>
</dbReference>
<gene>
    <name evidence="5" type="ORF">OHK93_005287</name>
</gene>
<reference evidence="5" key="1">
    <citation type="journal article" date="2023" name="Genome Biol. Evol.">
        <title>First Whole Genome Sequence and Flow Cytometry Genome Size Data for the Lichen-Forming Fungus Ramalina farinacea (Ascomycota).</title>
        <authorList>
            <person name="Llewellyn T."/>
            <person name="Mian S."/>
            <person name="Hill R."/>
            <person name="Leitch I.J."/>
            <person name="Gaya E."/>
        </authorList>
    </citation>
    <scope>NUCLEOTIDE SEQUENCE</scope>
    <source>
        <strain evidence="5">LIQ254RAFAR</strain>
    </source>
</reference>
<dbReference type="Proteomes" id="UP001161017">
    <property type="component" value="Unassembled WGS sequence"/>
</dbReference>
<feature type="domain" description="Isochorismatase-like" evidence="4">
    <location>
        <begin position="27"/>
        <end position="167"/>
    </location>
</feature>
<dbReference type="Gene3D" id="3.40.50.850">
    <property type="entry name" value="Isochorismatase-like"/>
    <property type="match status" value="1"/>
</dbReference>
<proteinExistence type="inferred from homology"/>
<evidence type="ECO:0000259" key="4">
    <source>
        <dbReference type="Pfam" id="PF00857"/>
    </source>
</evidence>
<comment type="similarity">
    <text evidence="1">Belongs to the isochorismatase family.</text>
</comment>
<dbReference type="AlphaFoldDB" id="A0AA43QW42"/>
<comment type="caution">
    <text evidence="5">The sequence shown here is derived from an EMBL/GenBank/DDBJ whole genome shotgun (WGS) entry which is preliminary data.</text>
</comment>